<organism evidence="4 5">
    <name type="scientific">Desulfoluna spongiiphila</name>
    <dbReference type="NCBI Taxonomy" id="419481"/>
    <lineage>
        <taxon>Bacteria</taxon>
        <taxon>Pseudomonadati</taxon>
        <taxon>Thermodesulfobacteriota</taxon>
        <taxon>Desulfobacteria</taxon>
        <taxon>Desulfobacterales</taxon>
        <taxon>Desulfolunaceae</taxon>
        <taxon>Desulfoluna</taxon>
    </lineage>
</organism>
<gene>
    <name evidence="4" type="ORF">SAMN05216233_118103</name>
</gene>
<dbReference type="InterPro" id="IPR050991">
    <property type="entry name" value="ECM_Regulatory_Proteins"/>
</dbReference>
<dbReference type="PANTHER" id="PTHR46708:SF2">
    <property type="entry name" value="FIBRONECTIN TYPE-III DOMAIN-CONTAINING PROTEIN"/>
    <property type="match status" value="1"/>
</dbReference>
<evidence type="ECO:0000313" key="4">
    <source>
        <dbReference type="EMBL" id="SCY72843.1"/>
    </source>
</evidence>
<dbReference type="EMBL" id="FMUX01000018">
    <property type="protein sequence ID" value="SCY72843.1"/>
    <property type="molecule type" value="Genomic_DNA"/>
</dbReference>
<feature type="signal peptide" evidence="2">
    <location>
        <begin position="1"/>
        <end position="24"/>
    </location>
</feature>
<reference evidence="4 5" key="1">
    <citation type="submission" date="2016-10" db="EMBL/GenBank/DDBJ databases">
        <authorList>
            <person name="de Groot N.N."/>
        </authorList>
    </citation>
    <scope>NUCLEOTIDE SEQUENCE [LARGE SCALE GENOMIC DNA]</scope>
    <source>
        <strain evidence="4 5">AA1</strain>
    </source>
</reference>
<keyword evidence="1" id="KW-0677">Repeat</keyword>
<keyword evidence="5" id="KW-1185">Reference proteome</keyword>
<evidence type="ECO:0000256" key="1">
    <source>
        <dbReference type="ARBA" id="ARBA00022737"/>
    </source>
</evidence>
<dbReference type="PROSITE" id="PS50853">
    <property type="entry name" value="FN3"/>
    <property type="match status" value="1"/>
</dbReference>
<feature type="chain" id="PRO_5011689014" evidence="2">
    <location>
        <begin position="25"/>
        <end position="591"/>
    </location>
</feature>
<protein>
    <submittedName>
        <fullName evidence="4">Fibronectin type III domain-containing protein</fullName>
    </submittedName>
</protein>
<dbReference type="SMART" id="SM00060">
    <property type="entry name" value="FN3"/>
    <property type="match status" value="3"/>
</dbReference>
<dbReference type="InterPro" id="IPR036116">
    <property type="entry name" value="FN3_sf"/>
</dbReference>
<name>A0A1G5I9Y8_9BACT</name>
<proteinExistence type="predicted"/>
<dbReference type="InterPro" id="IPR013783">
    <property type="entry name" value="Ig-like_fold"/>
</dbReference>
<dbReference type="PANTHER" id="PTHR46708">
    <property type="entry name" value="TENASCIN"/>
    <property type="match status" value="1"/>
</dbReference>
<dbReference type="RefSeq" id="WP_092213554.1">
    <property type="nucleotide sequence ID" value="NZ_FMUX01000018.1"/>
</dbReference>
<evidence type="ECO:0000259" key="3">
    <source>
        <dbReference type="PROSITE" id="PS50853"/>
    </source>
</evidence>
<dbReference type="Gene3D" id="2.60.40.10">
    <property type="entry name" value="Immunoglobulins"/>
    <property type="match status" value="3"/>
</dbReference>
<sequence>MKPHRLVSPVFFVVLLCLPVVALALPDVPDDPTLAATNNTITVSWKTVADADGYTVFWGETETEVTNETNPLKRTNSELGLTDPVDADVDVSFTIGAASGVTLEPETTYYVAISTFESDRDSALSGIESVTTDADPEVPSTPANLTLDLRTDASITISWDKAADSDNVTAYAVSVEKRVAGVFQSVSLTPDSPIDVNDPKATFSGLDADTRYRFRVTATNAQGNSDPSAWLVVDTFAAGQTRDNLAPDTPILSQDDHPPELLENLSVRVLFDGNNDGMADLSVYRVYYGTDPAALVSQQDVAPEDDAVISGLTEDTHYTFRVSAIDTSTNEAPQSDGSVSIFVEEVHALLDDPETFEGGCFVDASQGRASPRPLAAIALTLCLAVLGFAVRPRAVALLLAVLMLLLPVTGHPQDPNTIGIKAGFHRLTDDRYRDIYGENAISGTLFYQRKFQGPLAASLEAGYVKRTGTKRTDSGQESKAETELILVPLTASLTWETTVTPEVILFAGGGLDYWYYRETSDTHKVDAWDDGDYGVAGYHGRAGIKLFTRDPYFDNKAGVIFETVYSVIDRFGDNAIDLGGWTFNAGVFHTF</sequence>
<dbReference type="Pfam" id="PF00041">
    <property type="entry name" value="fn3"/>
    <property type="match status" value="1"/>
</dbReference>
<accession>A0A1G5I9Y8</accession>
<dbReference type="AlphaFoldDB" id="A0A1G5I9Y8"/>
<dbReference type="SUPFAM" id="SSF49265">
    <property type="entry name" value="Fibronectin type III"/>
    <property type="match status" value="2"/>
</dbReference>
<evidence type="ECO:0000256" key="2">
    <source>
        <dbReference type="SAM" id="SignalP"/>
    </source>
</evidence>
<keyword evidence="2" id="KW-0732">Signal</keyword>
<dbReference type="Proteomes" id="UP000198870">
    <property type="component" value="Unassembled WGS sequence"/>
</dbReference>
<dbReference type="STRING" id="419481.SAMN05216233_118103"/>
<dbReference type="InterPro" id="IPR003961">
    <property type="entry name" value="FN3_dom"/>
</dbReference>
<evidence type="ECO:0000313" key="5">
    <source>
        <dbReference type="Proteomes" id="UP000198870"/>
    </source>
</evidence>
<dbReference type="CDD" id="cd00063">
    <property type="entry name" value="FN3"/>
    <property type="match status" value="3"/>
</dbReference>
<feature type="domain" description="Fibronectin type-III" evidence="3">
    <location>
        <begin position="141"/>
        <end position="238"/>
    </location>
</feature>
<dbReference type="OrthoDB" id="8774234at2"/>